<gene>
    <name evidence="1" type="ORF">AVDCRST_MAG79-2043</name>
</gene>
<dbReference type="GO" id="GO:0004316">
    <property type="term" value="F:3-oxoacyl-[acyl-carrier-protein] reductase (NADPH) activity"/>
    <property type="evidence" value="ECO:0007669"/>
    <property type="project" value="UniProtKB-EC"/>
</dbReference>
<dbReference type="EMBL" id="CADCWC010000306">
    <property type="protein sequence ID" value="CAA9543134.1"/>
    <property type="molecule type" value="Genomic_DNA"/>
</dbReference>
<name>A0A6J4U8D3_9ACTN</name>
<dbReference type="InterPro" id="IPR002347">
    <property type="entry name" value="SDR_fam"/>
</dbReference>
<reference evidence="1" key="1">
    <citation type="submission" date="2020-02" db="EMBL/GenBank/DDBJ databases">
        <authorList>
            <person name="Meier V. D."/>
        </authorList>
    </citation>
    <scope>NUCLEOTIDE SEQUENCE</scope>
    <source>
        <strain evidence="1">AVDCRST_MAG79</strain>
    </source>
</reference>
<dbReference type="PANTHER" id="PTHR44147:SF2">
    <property type="entry name" value="DEHYDROGENASE_REDUCTASE SDR FAMILY MEMBER 1"/>
    <property type="match status" value="1"/>
</dbReference>
<dbReference type="PRINTS" id="PR00081">
    <property type="entry name" value="GDHRDH"/>
</dbReference>
<proteinExistence type="predicted"/>
<dbReference type="Gene3D" id="3.40.50.720">
    <property type="entry name" value="NAD(P)-binding Rossmann-like Domain"/>
    <property type="match status" value="1"/>
</dbReference>
<dbReference type="InterPro" id="IPR036291">
    <property type="entry name" value="NAD(P)-bd_dom_sf"/>
</dbReference>
<sequence length="296" mass="31810">MDTQRRLQGAVALVAGATRGAGRGIAVELGAAGATVYVTGRTTRARRSSMGRAETIEDTADLVTEAGGIGIAVAVDHTVPGEVAALAERIRTEQAGRLDVLVNDIWGGDPLTAWGTPFWAHSLDDGLEMQRLAVWTHLITSRYAAPLLVERGRGLIVEMTDGVDDRYRGNLYYDLAKASVIRLAVGQAAELRDRGVAAVALTPGFLRSEAVLDHFGVTEATWGDAVARDPHFAASETPRYVGRAVAALAADPDVLRRTGQALTSWDLAREYGFDDVDGRRPDWGAHFREHVLRETG</sequence>
<protein>
    <submittedName>
        <fullName evidence="1">3-oxoacyl-[acyl-carrier protein] reductase</fullName>
        <ecNumber evidence="1">1.1.1.100</ecNumber>
    </submittedName>
</protein>
<dbReference type="NCBIfam" id="NF006159">
    <property type="entry name" value="PRK08303.1"/>
    <property type="match status" value="1"/>
</dbReference>
<organism evidence="1">
    <name type="scientific">uncultured Thermoleophilia bacterium</name>
    <dbReference type="NCBI Taxonomy" id="1497501"/>
    <lineage>
        <taxon>Bacteria</taxon>
        <taxon>Bacillati</taxon>
        <taxon>Actinomycetota</taxon>
        <taxon>Thermoleophilia</taxon>
        <taxon>environmental samples</taxon>
    </lineage>
</organism>
<accession>A0A6J4U8D3</accession>
<dbReference type="PANTHER" id="PTHR44147">
    <property type="entry name" value="DEHYDROGENASE/REDUCTASE SDR FAMILY MEMBER 1"/>
    <property type="match status" value="1"/>
</dbReference>
<evidence type="ECO:0000313" key="1">
    <source>
        <dbReference type="EMBL" id="CAA9543134.1"/>
    </source>
</evidence>
<dbReference type="SUPFAM" id="SSF51735">
    <property type="entry name" value="NAD(P)-binding Rossmann-fold domains"/>
    <property type="match status" value="1"/>
</dbReference>
<dbReference type="Pfam" id="PF13561">
    <property type="entry name" value="adh_short_C2"/>
    <property type="match status" value="1"/>
</dbReference>
<keyword evidence="1" id="KW-0560">Oxidoreductase</keyword>
<dbReference type="EC" id="1.1.1.100" evidence="1"/>
<dbReference type="AlphaFoldDB" id="A0A6J4U8D3"/>